<keyword evidence="11" id="KW-1185">Reference proteome</keyword>
<dbReference type="SMART" id="SM00235">
    <property type="entry name" value="ZnMc"/>
    <property type="match status" value="1"/>
</dbReference>
<comment type="caution">
    <text evidence="9">The sequence shown here is derived from an EMBL/GenBank/DDBJ whole genome shotgun (WGS) entry which is preliminary data.</text>
</comment>
<dbReference type="GO" id="GO:0006508">
    <property type="term" value="P:proteolysis"/>
    <property type="evidence" value="ECO:0007669"/>
    <property type="project" value="UniProtKB-KW"/>
</dbReference>
<feature type="active site" evidence="6">
    <location>
        <position position="42"/>
    </location>
</feature>
<dbReference type="OrthoDB" id="291007at2759"/>
<dbReference type="GO" id="GO:0008270">
    <property type="term" value="F:zinc ion binding"/>
    <property type="evidence" value="ECO:0007669"/>
    <property type="project" value="UniProtKB-UniRule"/>
</dbReference>
<dbReference type="Pfam" id="PF01400">
    <property type="entry name" value="Astacin"/>
    <property type="match status" value="1"/>
</dbReference>
<comment type="caution">
    <text evidence="6">Lacks conserved residue(s) required for the propagation of feature annotation.</text>
</comment>
<sequence length="147" mass="16942">MQYNNFIFFDNSCYSYVGRIGGPQTVAYPQWCINSFGSVLHELYHALGFFHEQSRPDRDKYVTINHNNIQSGKEHNFEKYNTDFVTTFGVNYDYSSVMHYHSTAFSKNGKRTIVTKKTKKQLGTFTKTICQSMSQRCGIGCVNGTNR</sequence>
<keyword evidence="5 6" id="KW-0482">Metalloprotease</keyword>
<evidence type="ECO:0000259" key="8">
    <source>
        <dbReference type="PROSITE" id="PS51864"/>
    </source>
</evidence>
<dbReference type="CDD" id="cd04280">
    <property type="entry name" value="ZnMc_astacin_like"/>
    <property type="match status" value="1"/>
</dbReference>
<evidence type="ECO:0000256" key="6">
    <source>
        <dbReference type="PROSITE-ProRule" id="PRU01211"/>
    </source>
</evidence>
<dbReference type="EC" id="3.4.24.-" evidence="7"/>
<dbReference type="InterPro" id="IPR006026">
    <property type="entry name" value="Peptidase_Metallo"/>
</dbReference>
<feature type="binding site" evidence="6">
    <location>
        <position position="45"/>
    </location>
    <ligand>
        <name>Zn(2+)</name>
        <dbReference type="ChEBI" id="CHEBI:29105"/>
        <note>catalytic</note>
    </ligand>
</feature>
<dbReference type="InterPro" id="IPR034035">
    <property type="entry name" value="Astacin-like_dom"/>
</dbReference>
<dbReference type="PROSITE" id="PS51864">
    <property type="entry name" value="ASTACIN"/>
    <property type="match status" value="1"/>
</dbReference>
<accession>A0A5N5SK40</accession>
<protein>
    <recommendedName>
        <fullName evidence="7">Metalloendopeptidase</fullName>
        <ecNumber evidence="7">3.4.24.-</ecNumber>
    </recommendedName>
</protein>
<keyword evidence="3 6" id="KW-0378">Hydrolase</keyword>
<reference evidence="9 11" key="1">
    <citation type="journal article" date="2019" name="PLoS Biol.">
        <title>Sex chromosomes control vertical transmission of feminizing Wolbachia symbionts in an isopod.</title>
        <authorList>
            <person name="Becking T."/>
            <person name="Chebbi M.A."/>
            <person name="Giraud I."/>
            <person name="Moumen B."/>
            <person name="Laverre T."/>
            <person name="Caubet Y."/>
            <person name="Peccoud J."/>
            <person name="Gilbert C."/>
            <person name="Cordaux R."/>
        </authorList>
    </citation>
    <scope>NUCLEOTIDE SEQUENCE [LARGE SCALE GENOMIC DNA]</scope>
    <source>
        <strain evidence="9">ANa2</strain>
        <tissue evidence="9">Whole body excluding digestive tract and cuticle</tissue>
    </source>
</reference>
<keyword evidence="1 6" id="KW-0645">Protease</keyword>
<comment type="cofactor">
    <cofactor evidence="6 7">
        <name>Zn(2+)</name>
        <dbReference type="ChEBI" id="CHEBI:29105"/>
    </cofactor>
    <text evidence="6 7">Binds 1 zinc ion per subunit.</text>
</comment>
<dbReference type="GO" id="GO:0004222">
    <property type="term" value="F:metalloendopeptidase activity"/>
    <property type="evidence" value="ECO:0007669"/>
    <property type="project" value="UniProtKB-UniRule"/>
</dbReference>
<feature type="binding site" evidence="6">
    <location>
        <position position="51"/>
    </location>
    <ligand>
        <name>Zn(2+)</name>
        <dbReference type="ChEBI" id="CHEBI:29105"/>
        <note>catalytic</note>
    </ligand>
</feature>
<dbReference type="SUPFAM" id="SSF55486">
    <property type="entry name" value="Metalloproteases ('zincins'), catalytic domain"/>
    <property type="match status" value="1"/>
</dbReference>
<evidence type="ECO:0000256" key="2">
    <source>
        <dbReference type="ARBA" id="ARBA00022723"/>
    </source>
</evidence>
<evidence type="ECO:0000313" key="11">
    <source>
        <dbReference type="Proteomes" id="UP000326759"/>
    </source>
</evidence>
<dbReference type="Gene3D" id="3.40.390.10">
    <property type="entry name" value="Collagenase (Catalytic Domain)"/>
    <property type="match status" value="1"/>
</dbReference>
<dbReference type="PRINTS" id="PR00480">
    <property type="entry name" value="ASTACIN"/>
</dbReference>
<dbReference type="InterPro" id="IPR001506">
    <property type="entry name" value="Peptidase_M12A"/>
</dbReference>
<evidence type="ECO:0000256" key="4">
    <source>
        <dbReference type="ARBA" id="ARBA00022833"/>
    </source>
</evidence>
<dbReference type="InterPro" id="IPR024079">
    <property type="entry name" value="MetalloPept_cat_dom_sf"/>
</dbReference>
<organism evidence="9 11">
    <name type="scientific">Armadillidium nasatum</name>
    <dbReference type="NCBI Taxonomy" id="96803"/>
    <lineage>
        <taxon>Eukaryota</taxon>
        <taxon>Metazoa</taxon>
        <taxon>Ecdysozoa</taxon>
        <taxon>Arthropoda</taxon>
        <taxon>Crustacea</taxon>
        <taxon>Multicrustacea</taxon>
        <taxon>Malacostraca</taxon>
        <taxon>Eumalacostraca</taxon>
        <taxon>Peracarida</taxon>
        <taxon>Isopoda</taxon>
        <taxon>Oniscidea</taxon>
        <taxon>Crinocheta</taxon>
        <taxon>Armadillidiidae</taxon>
        <taxon>Armadillidium</taxon>
    </lineage>
</organism>
<keyword evidence="2 6" id="KW-0479">Metal-binding</keyword>
<dbReference type="AlphaFoldDB" id="A0A5N5SK40"/>
<dbReference type="PANTHER" id="PTHR10127:SF780">
    <property type="entry name" value="METALLOENDOPEPTIDASE"/>
    <property type="match status" value="1"/>
</dbReference>
<feature type="domain" description="Peptidase M12A" evidence="8">
    <location>
        <begin position="1"/>
        <end position="147"/>
    </location>
</feature>
<dbReference type="Proteomes" id="UP000326759">
    <property type="component" value="Unassembled WGS sequence"/>
</dbReference>
<gene>
    <name evidence="9" type="ORF">Anas_13550</name>
    <name evidence="10" type="ORF">Anas_13975</name>
</gene>
<feature type="binding site" evidence="6">
    <location>
        <position position="41"/>
    </location>
    <ligand>
        <name>Zn(2+)</name>
        <dbReference type="ChEBI" id="CHEBI:29105"/>
        <note>catalytic</note>
    </ligand>
</feature>
<dbReference type="EMBL" id="SEYY01024037">
    <property type="protein sequence ID" value="KAB7494434.1"/>
    <property type="molecule type" value="Genomic_DNA"/>
</dbReference>
<keyword evidence="4 6" id="KW-0862">Zinc</keyword>
<evidence type="ECO:0000313" key="9">
    <source>
        <dbReference type="EMBL" id="KAB7494434.1"/>
    </source>
</evidence>
<evidence type="ECO:0000256" key="7">
    <source>
        <dbReference type="RuleBase" id="RU361183"/>
    </source>
</evidence>
<evidence type="ECO:0000313" key="10">
    <source>
        <dbReference type="EMBL" id="KAB7503663.1"/>
    </source>
</evidence>
<dbReference type="EMBL" id="SEYY01004724">
    <property type="protein sequence ID" value="KAB7503663.1"/>
    <property type="molecule type" value="Genomic_DNA"/>
</dbReference>
<evidence type="ECO:0000256" key="5">
    <source>
        <dbReference type="ARBA" id="ARBA00023049"/>
    </source>
</evidence>
<proteinExistence type="predicted"/>
<evidence type="ECO:0000256" key="1">
    <source>
        <dbReference type="ARBA" id="ARBA00022670"/>
    </source>
</evidence>
<evidence type="ECO:0000256" key="3">
    <source>
        <dbReference type="ARBA" id="ARBA00022801"/>
    </source>
</evidence>
<name>A0A5N5SK40_9CRUS</name>
<dbReference type="PANTHER" id="PTHR10127">
    <property type="entry name" value="DISCOIDIN, CUB, EGF, LAMININ , AND ZINC METALLOPROTEASE DOMAIN CONTAINING"/>
    <property type="match status" value="1"/>
</dbReference>